<dbReference type="EMBL" id="MBRJ01000039">
    <property type="protein sequence ID" value="OHX45020.1"/>
    <property type="molecule type" value="Genomic_DNA"/>
</dbReference>
<organism evidence="1 2">
    <name type="scientific">Cytobacillus oceanisediminis</name>
    <dbReference type="NCBI Taxonomy" id="665099"/>
    <lineage>
        <taxon>Bacteria</taxon>
        <taxon>Bacillati</taxon>
        <taxon>Bacillota</taxon>
        <taxon>Bacilli</taxon>
        <taxon>Bacillales</taxon>
        <taxon>Bacillaceae</taxon>
        <taxon>Cytobacillus</taxon>
    </lineage>
</organism>
<reference evidence="1 2" key="1">
    <citation type="submission" date="2016-07" db="EMBL/GenBank/DDBJ databases">
        <title>Bacillus oceanisediminis whole genome.</title>
        <authorList>
            <person name="Pal Y."/>
            <person name="Verma A."/>
            <person name="Mual P."/>
            <person name="Srinivasan K."/>
        </authorList>
    </citation>
    <scope>NUCLEOTIDE SEQUENCE [LARGE SCALE GENOMIC DNA]</scope>
    <source>
        <strain evidence="1 2">Bhandara28</strain>
    </source>
</reference>
<protein>
    <submittedName>
        <fullName evidence="1">Uncharacterized protein</fullName>
    </submittedName>
</protein>
<gene>
    <name evidence="1" type="ORF">BBV17_24150</name>
</gene>
<dbReference type="RefSeq" id="WP_009335675.1">
    <property type="nucleotide sequence ID" value="NZ_CP062791.1"/>
</dbReference>
<proteinExistence type="predicted"/>
<name>A0ABX3CMW7_9BACI</name>
<evidence type="ECO:0000313" key="2">
    <source>
        <dbReference type="Proteomes" id="UP000180194"/>
    </source>
</evidence>
<sequence length="147" mass="16775">MKVKLTSEELCEMTMDLIVKRLSEESPHLSNPEYGHGSLEIVFTFNSVPRVIDSYSVIKASEGEFTISFPSKKYNELLLKNNIRMLYNIVQKYLSTREVPQGKLTVEFSGGIIINCYVNNEGTYRDIARNGKPKLDLDDILFGDEED</sequence>
<comment type="caution">
    <text evidence="1">The sequence shown here is derived from an EMBL/GenBank/DDBJ whole genome shotgun (WGS) entry which is preliminary data.</text>
</comment>
<dbReference type="Proteomes" id="UP000180194">
    <property type="component" value="Unassembled WGS sequence"/>
</dbReference>
<keyword evidence="2" id="KW-1185">Reference proteome</keyword>
<evidence type="ECO:0000313" key="1">
    <source>
        <dbReference type="EMBL" id="OHX45020.1"/>
    </source>
</evidence>
<accession>A0ABX3CMW7</accession>